<dbReference type="EMBL" id="BNDW01000004">
    <property type="protein sequence ID" value="GHI19751.1"/>
    <property type="molecule type" value="Genomic_DNA"/>
</dbReference>
<proteinExistence type="predicted"/>
<dbReference type="RefSeq" id="WP_226651385.1">
    <property type="nucleotide sequence ID" value="NZ_BNDW01000004.1"/>
</dbReference>
<comment type="caution">
    <text evidence="1">The sequence shown here is derived from an EMBL/GenBank/DDBJ whole genome shotgun (WGS) entry which is preliminary data.</text>
</comment>
<gene>
    <name evidence="1" type="ORF">Shyd_11220</name>
</gene>
<evidence type="ECO:0000313" key="1">
    <source>
        <dbReference type="EMBL" id="GHI19751.1"/>
    </source>
</evidence>
<sequence>MDVLVCAGCGAELSVPVERVALPPEAHASGHHAWMPALMEPGTYAVDPDPWGRPWRRREEIDASEAAALGVYAPLYAVATGPRNVIVLAPGDTRGTRLLPERSGDSCLGIVAGDEPSLLCAGCGLGVGFREDDCGVWQTVRYDPGAVVRRSLGVPAPAAPVRPLPPVDPEGGWDLRWTAAAGTALARLLAASGGRAPVLPAGLPTAMFGRAVERLLPAGPPGPTVGLAGPGLPGTDAGIVLVPADRRTGEPWRPPGDAIAVPLPAPVWAYLTGPGETSPTPVSGTLPAQVVRDDYPHPERPGHPFPPDHRTLRRTLARMPEVRRPWLRALYDRL</sequence>
<evidence type="ECO:0000313" key="2">
    <source>
        <dbReference type="Proteomes" id="UP001052739"/>
    </source>
</evidence>
<dbReference type="Proteomes" id="UP001052739">
    <property type="component" value="Unassembled WGS sequence"/>
</dbReference>
<organism evidence="1 2">
    <name type="scientific">Streptomyces hydrogenans</name>
    <dbReference type="NCBI Taxonomy" id="1873719"/>
    <lineage>
        <taxon>Bacteria</taxon>
        <taxon>Bacillati</taxon>
        <taxon>Actinomycetota</taxon>
        <taxon>Actinomycetes</taxon>
        <taxon>Kitasatosporales</taxon>
        <taxon>Streptomycetaceae</taxon>
        <taxon>Streptomyces</taxon>
    </lineage>
</organism>
<reference evidence="1" key="1">
    <citation type="submission" date="2024-05" db="EMBL/GenBank/DDBJ databases">
        <title>Whole genome shotgun sequence of Streptomyces hydrogenans NBRC 13475.</title>
        <authorList>
            <person name="Komaki H."/>
            <person name="Tamura T."/>
        </authorList>
    </citation>
    <scope>NUCLEOTIDE SEQUENCE</scope>
    <source>
        <strain evidence="1">NBRC 13475</strain>
    </source>
</reference>
<name>A0ABQ3P3Z9_9ACTN</name>
<protein>
    <submittedName>
        <fullName evidence="1">Uncharacterized protein</fullName>
    </submittedName>
</protein>
<accession>A0ABQ3P3Z9</accession>
<keyword evidence="2" id="KW-1185">Reference proteome</keyword>